<evidence type="ECO:0000313" key="1">
    <source>
        <dbReference type="EMBL" id="TLM88979.1"/>
    </source>
</evidence>
<accession>A0A5R8WJN0</accession>
<keyword evidence="2" id="KW-1185">Reference proteome</keyword>
<name>A0A5R8WJN0_9BACT</name>
<comment type="caution">
    <text evidence="1">The sequence shown here is derived from an EMBL/GenBank/DDBJ whole genome shotgun (WGS) entry which is preliminary data.</text>
</comment>
<gene>
    <name evidence="1" type="ORF">FDY95_22620</name>
</gene>
<dbReference type="Proteomes" id="UP000305517">
    <property type="component" value="Unassembled WGS sequence"/>
</dbReference>
<dbReference type="RefSeq" id="WP_138081312.1">
    <property type="nucleotide sequence ID" value="NZ_VAJM01000015.1"/>
</dbReference>
<proteinExistence type="predicted"/>
<dbReference type="EMBL" id="VAJM01000015">
    <property type="protein sequence ID" value="TLM88979.1"/>
    <property type="molecule type" value="Genomic_DNA"/>
</dbReference>
<dbReference type="OrthoDB" id="5500241at2"/>
<dbReference type="SUPFAM" id="SSF56024">
    <property type="entry name" value="Phospholipase D/nuclease"/>
    <property type="match status" value="1"/>
</dbReference>
<protein>
    <recommendedName>
        <fullName evidence="3">Phospholipase D-like domain-containing protein</fullName>
    </recommendedName>
</protein>
<dbReference type="AlphaFoldDB" id="A0A5R8WJN0"/>
<evidence type="ECO:0000313" key="2">
    <source>
        <dbReference type="Proteomes" id="UP000305517"/>
    </source>
</evidence>
<evidence type="ECO:0008006" key="3">
    <source>
        <dbReference type="Google" id="ProtNLM"/>
    </source>
</evidence>
<dbReference type="Gene3D" id="3.30.870.10">
    <property type="entry name" value="Endonuclease Chain A"/>
    <property type="match status" value="1"/>
</dbReference>
<organism evidence="1 2">
    <name type="scientific">Hymenobacter jeollabukensis</name>
    <dbReference type="NCBI Taxonomy" id="2025313"/>
    <lineage>
        <taxon>Bacteria</taxon>
        <taxon>Pseudomonadati</taxon>
        <taxon>Bacteroidota</taxon>
        <taxon>Cytophagia</taxon>
        <taxon>Cytophagales</taxon>
        <taxon>Hymenobacteraceae</taxon>
        <taxon>Hymenobacter</taxon>
    </lineage>
</organism>
<reference evidence="1 2" key="1">
    <citation type="submission" date="2019-05" db="EMBL/GenBank/DDBJ databases">
        <title>Hymenobacter edaphi sp. nov., isolated from abandoned arsenic-contaminated farmland soil.</title>
        <authorList>
            <person name="Nie L."/>
        </authorList>
    </citation>
    <scope>NUCLEOTIDE SEQUENCE [LARGE SCALE GENOMIC DNA]</scope>
    <source>
        <strain evidence="1 2">1-3-3-8</strain>
    </source>
</reference>
<sequence length="284" mass="32232">MRLLPPHKISSTLLDVVLEAKKELVLVSPYVNLTYWKQLAGALTAARQRGVRISMYIRDENPVHREQVEALGISPKLINSLHAKLYYNETSGLVTSLNLLSSSNSNTIEIGYQLESPAELEELRSFVQQHIAPFEQRPAVGSVKRGPQQLPFGAVLDEYLCEEVDEDTFIDQDQDDELRVRALNNTFYVAIEHPGNRFILRGVISGAEADRFPSKQRRHFNSSALRYALERGGFGRYDMVRAELPQRLATNDLDQLSHPEQKRLITLVAEFIVAVRAFKDDYHG</sequence>